<dbReference type="HOGENOM" id="CLU_141740_1_0_1"/>
<evidence type="ECO:0000313" key="1">
    <source>
        <dbReference type="EMBL" id="EDR05079.1"/>
    </source>
</evidence>
<dbReference type="GeneID" id="6079921"/>
<accession>B0DKJ5</accession>
<dbReference type="Proteomes" id="UP000001194">
    <property type="component" value="Unassembled WGS sequence"/>
</dbReference>
<sequence>MPITIVSDVHKASFTDYGNGFKGSVTHADRDKQNPLSSGFMEVRESEGRAYNYSISHEISLVLEGELVLEDQAHPGEKKIAKKGSVVRIDRGTTARWSSPTYGKAFWVAQIDEDSLARHDEFVVPD</sequence>
<dbReference type="SUPFAM" id="SSF51182">
    <property type="entry name" value="RmlC-like cupins"/>
    <property type="match status" value="1"/>
</dbReference>
<dbReference type="InterPro" id="IPR010424">
    <property type="entry name" value="EutQ"/>
</dbReference>
<dbReference type="InParanoid" id="B0DKJ5"/>
<dbReference type="OrthoDB" id="3346152at2759"/>
<dbReference type="KEGG" id="lbc:LACBIDRAFT_294966"/>
<dbReference type="Gene3D" id="2.60.120.10">
    <property type="entry name" value="Jelly Rolls"/>
    <property type="match status" value="1"/>
</dbReference>
<protein>
    <submittedName>
        <fullName evidence="1">Predicted protein</fullName>
    </submittedName>
</protein>
<proteinExistence type="predicted"/>
<organism evidence="2">
    <name type="scientific">Laccaria bicolor (strain S238N-H82 / ATCC MYA-4686)</name>
    <name type="common">Bicoloured deceiver</name>
    <name type="synonym">Laccaria laccata var. bicolor</name>
    <dbReference type="NCBI Taxonomy" id="486041"/>
    <lineage>
        <taxon>Eukaryota</taxon>
        <taxon>Fungi</taxon>
        <taxon>Dikarya</taxon>
        <taxon>Basidiomycota</taxon>
        <taxon>Agaricomycotina</taxon>
        <taxon>Agaricomycetes</taxon>
        <taxon>Agaricomycetidae</taxon>
        <taxon>Agaricales</taxon>
        <taxon>Agaricineae</taxon>
        <taxon>Hydnangiaceae</taxon>
        <taxon>Laccaria</taxon>
    </lineage>
</organism>
<dbReference type="InterPro" id="IPR011051">
    <property type="entry name" value="RmlC_Cupin_sf"/>
</dbReference>
<dbReference type="EMBL" id="DS547115">
    <property type="protein sequence ID" value="EDR05079.1"/>
    <property type="molecule type" value="Genomic_DNA"/>
</dbReference>
<dbReference type="Pfam" id="PF06249">
    <property type="entry name" value="EutQ"/>
    <property type="match status" value="1"/>
</dbReference>
<evidence type="ECO:0000313" key="2">
    <source>
        <dbReference type="Proteomes" id="UP000001194"/>
    </source>
</evidence>
<keyword evidence="2" id="KW-1185">Reference proteome</keyword>
<dbReference type="RefSeq" id="XP_001884469.1">
    <property type="nucleotide sequence ID" value="XM_001884434.1"/>
</dbReference>
<gene>
    <name evidence="1" type="ORF">LACBIDRAFT_294966</name>
</gene>
<dbReference type="InterPro" id="IPR014710">
    <property type="entry name" value="RmlC-like_jellyroll"/>
</dbReference>
<name>B0DKJ5_LACBS</name>
<reference evidence="1 2" key="1">
    <citation type="journal article" date="2008" name="Nature">
        <title>The genome of Laccaria bicolor provides insights into mycorrhizal symbiosis.</title>
        <authorList>
            <person name="Martin F."/>
            <person name="Aerts A."/>
            <person name="Ahren D."/>
            <person name="Brun A."/>
            <person name="Danchin E.G.J."/>
            <person name="Duchaussoy F."/>
            <person name="Gibon J."/>
            <person name="Kohler A."/>
            <person name="Lindquist E."/>
            <person name="Pereda V."/>
            <person name="Salamov A."/>
            <person name="Shapiro H.J."/>
            <person name="Wuyts J."/>
            <person name="Blaudez D."/>
            <person name="Buee M."/>
            <person name="Brokstein P."/>
            <person name="Canbaeck B."/>
            <person name="Cohen D."/>
            <person name="Courty P.E."/>
            <person name="Coutinho P.M."/>
            <person name="Delaruelle C."/>
            <person name="Detter J.C."/>
            <person name="Deveau A."/>
            <person name="DiFazio S."/>
            <person name="Duplessis S."/>
            <person name="Fraissinet-Tachet L."/>
            <person name="Lucic E."/>
            <person name="Frey-Klett P."/>
            <person name="Fourrey C."/>
            <person name="Feussner I."/>
            <person name="Gay G."/>
            <person name="Grimwood J."/>
            <person name="Hoegger P.J."/>
            <person name="Jain P."/>
            <person name="Kilaru S."/>
            <person name="Labbe J."/>
            <person name="Lin Y.C."/>
            <person name="Legue V."/>
            <person name="Le Tacon F."/>
            <person name="Marmeisse R."/>
            <person name="Melayah D."/>
            <person name="Montanini B."/>
            <person name="Muratet M."/>
            <person name="Nehls U."/>
            <person name="Niculita-Hirzel H."/>
            <person name="Oudot-Le Secq M.P."/>
            <person name="Peter M."/>
            <person name="Quesneville H."/>
            <person name="Rajashekar B."/>
            <person name="Reich M."/>
            <person name="Rouhier N."/>
            <person name="Schmutz J."/>
            <person name="Yin T."/>
            <person name="Chalot M."/>
            <person name="Henrissat B."/>
            <person name="Kuees U."/>
            <person name="Lucas S."/>
            <person name="Van de Peer Y."/>
            <person name="Podila G.K."/>
            <person name="Polle A."/>
            <person name="Pukkila P.J."/>
            <person name="Richardson P.M."/>
            <person name="Rouze P."/>
            <person name="Sanders I.R."/>
            <person name="Stajich J.E."/>
            <person name="Tunlid A."/>
            <person name="Tuskan G."/>
            <person name="Grigoriev I.V."/>
        </authorList>
    </citation>
    <scope>NUCLEOTIDE SEQUENCE [LARGE SCALE GENOMIC DNA]</scope>
    <source>
        <strain evidence="2">S238N-H82 / ATCC MYA-4686</strain>
    </source>
</reference>
<dbReference type="AlphaFoldDB" id="B0DKJ5"/>